<comment type="similarity">
    <text evidence="8">Belongs to the tRNA(Ile)-lysidine synthase family.</text>
</comment>
<comment type="catalytic activity">
    <reaction evidence="7 8">
        <text>cytidine(34) in tRNA(Ile2) + L-lysine + ATP = lysidine(34) in tRNA(Ile2) + AMP + diphosphate + H(+)</text>
        <dbReference type="Rhea" id="RHEA:43744"/>
        <dbReference type="Rhea" id="RHEA-COMP:10625"/>
        <dbReference type="Rhea" id="RHEA-COMP:10670"/>
        <dbReference type="ChEBI" id="CHEBI:15378"/>
        <dbReference type="ChEBI" id="CHEBI:30616"/>
        <dbReference type="ChEBI" id="CHEBI:32551"/>
        <dbReference type="ChEBI" id="CHEBI:33019"/>
        <dbReference type="ChEBI" id="CHEBI:82748"/>
        <dbReference type="ChEBI" id="CHEBI:83665"/>
        <dbReference type="ChEBI" id="CHEBI:456215"/>
        <dbReference type="EC" id="6.3.4.19"/>
    </reaction>
</comment>
<dbReference type="Pfam" id="PF11734">
    <property type="entry name" value="TilS_C"/>
    <property type="match status" value="1"/>
</dbReference>
<name>D2MLS9_9FIRM</name>
<evidence type="ECO:0000256" key="1">
    <source>
        <dbReference type="ARBA" id="ARBA00004496"/>
    </source>
</evidence>
<dbReference type="EMBL" id="ADFR01000001">
    <property type="protein sequence ID" value="EFC06488.1"/>
    <property type="molecule type" value="Genomic_DNA"/>
</dbReference>
<comment type="caution">
    <text evidence="10">The sequence shown here is derived from an EMBL/GenBank/DDBJ whole genome shotgun (WGS) entry which is preliminary data.</text>
</comment>
<evidence type="ECO:0000256" key="4">
    <source>
        <dbReference type="ARBA" id="ARBA00022694"/>
    </source>
</evidence>
<feature type="domain" description="Lysidine-tRNA(Ile) synthetase C-terminal" evidence="9">
    <location>
        <begin position="324"/>
        <end position="395"/>
    </location>
</feature>
<evidence type="ECO:0000256" key="6">
    <source>
        <dbReference type="ARBA" id="ARBA00022840"/>
    </source>
</evidence>
<dbReference type="RefSeq" id="WP_006626350.1">
    <property type="nucleotide sequence ID" value="NZ_ADFR01000001.1"/>
</dbReference>
<dbReference type="PANTHER" id="PTHR43033:SF1">
    <property type="entry name" value="TRNA(ILE)-LYSIDINE SYNTHASE-RELATED"/>
    <property type="match status" value="1"/>
</dbReference>
<dbReference type="NCBIfam" id="TIGR02432">
    <property type="entry name" value="lysidine_TilS_N"/>
    <property type="match status" value="1"/>
</dbReference>
<evidence type="ECO:0000256" key="7">
    <source>
        <dbReference type="ARBA" id="ARBA00048539"/>
    </source>
</evidence>
<dbReference type="GO" id="GO:0005524">
    <property type="term" value="F:ATP binding"/>
    <property type="evidence" value="ECO:0007669"/>
    <property type="project" value="UniProtKB-KW"/>
</dbReference>
<dbReference type="SUPFAM" id="SSF52402">
    <property type="entry name" value="Adenine nucleotide alpha hydrolases-like"/>
    <property type="match status" value="1"/>
</dbReference>
<dbReference type="PANTHER" id="PTHR43033">
    <property type="entry name" value="TRNA(ILE)-LYSIDINE SYNTHASE-RELATED"/>
    <property type="match status" value="1"/>
</dbReference>
<dbReference type="CDD" id="cd01992">
    <property type="entry name" value="TilS_N"/>
    <property type="match status" value="1"/>
</dbReference>
<dbReference type="HAMAP" id="MF_01161">
    <property type="entry name" value="tRNA_Ile_lys_synt"/>
    <property type="match status" value="1"/>
</dbReference>
<evidence type="ECO:0000259" key="9">
    <source>
        <dbReference type="SMART" id="SM00977"/>
    </source>
</evidence>
<keyword evidence="11" id="KW-1185">Reference proteome</keyword>
<dbReference type="STRING" id="679192.HMPREF9013_1434"/>
<evidence type="ECO:0000256" key="8">
    <source>
        <dbReference type="HAMAP-Rule" id="MF_01161"/>
    </source>
</evidence>
<comment type="subcellular location">
    <subcellularLocation>
        <location evidence="1 8">Cytoplasm</location>
    </subcellularLocation>
</comment>
<dbReference type="Gene3D" id="3.40.50.620">
    <property type="entry name" value="HUPs"/>
    <property type="match status" value="1"/>
</dbReference>
<sequence length="400" mass="48055">MKKLEGKWLVAVSTGPDSMYLVHQCLELGMDIQIAHVNYHHRKQAAEEEAFIRFFAEENQIPLHVRNDAFKPKGNFEAEAREWRYTFFAKIVRKEQLKGVLVAHQQEDLLETFLMQEEKRLEPDYFGLKERTMMQGISVVRPLLTMRKAEILRYLDEHQYRYFIDHTNLEDKYRRNQIRHSQVETMTDFMREALLQEINRRNSILQERRHRVAKYIQKGKVSLKLYRNLEKEDRLSTLRQLLDQKKHHTKVQLIELDQIVMRKESFYIPFEKWYFTSDGQFFFLWKEENYSYSDIQIKEYPFFKVEKGESGVNAVTVHASDYPLTIRNYRKGDTIQLRFGKKKVSRFFIDRKIPLYLRKVWPIVLNKKAEVILVPGLGSDVNHYSINPTFNVIQYLNTKE</sequence>
<dbReference type="Proteomes" id="UP000005017">
    <property type="component" value="Unassembled WGS sequence"/>
</dbReference>
<comment type="function">
    <text evidence="8">Ligates lysine onto the cytidine present at position 34 of the AUA codon-specific tRNA(Ile) that contains the anticodon CAU, in an ATP-dependent manner. Cytidine is converted to lysidine, thus changing the amino acid specificity of the tRNA from methionine to isoleucine.</text>
</comment>
<dbReference type="Pfam" id="PF01171">
    <property type="entry name" value="ATP_bind_3"/>
    <property type="match status" value="1"/>
</dbReference>
<organism evidence="10 11">
    <name type="scientific">Bulleidia extructa W1219</name>
    <dbReference type="NCBI Taxonomy" id="679192"/>
    <lineage>
        <taxon>Bacteria</taxon>
        <taxon>Bacillati</taxon>
        <taxon>Bacillota</taxon>
        <taxon>Erysipelotrichia</taxon>
        <taxon>Erysipelotrichales</taxon>
        <taxon>Erysipelotrichaceae</taxon>
        <taxon>Bulleidia</taxon>
    </lineage>
</organism>
<dbReference type="GO" id="GO:0006400">
    <property type="term" value="P:tRNA modification"/>
    <property type="evidence" value="ECO:0007669"/>
    <property type="project" value="UniProtKB-UniRule"/>
</dbReference>
<evidence type="ECO:0000256" key="5">
    <source>
        <dbReference type="ARBA" id="ARBA00022741"/>
    </source>
</evidence>
<accession>D2MLS9</accession>
<keyword evidence="2 8" id="KW-0963">Cytoplasm</keyword>
<dbReference type="InterPro" id="IPR012796">
    <property type="entry name" value="Lysidine-tRNA-synth_C"/>
</dbReference>
<dbReference type="OrthoDB" id="9807403at2"/>
<evidence type="ECO:0000313" key="10">
    <source>
        <dbReference type="EMBL" id="EFC06488.1"/>
    </source>
</evidence>
<dbReference type="GO" id="GO:0032267">
    <property type="term" value="F:tRNA(Ile)-lysidine synthase activity"/>
    <property type="evidence" value="ECO:0007669"/>
    <property type="project" value="UniProtKB-EC"/>
</dbReference>
<dbReference type="SUPFAM" id="SSF56037">
    <property type="entry name" value="PheT/TilS domain"/>
    <property type="match status" value="1"/>
</dbReference>
<evidence type="ECO:0000313" key="11">
    <source>
        <dbReference type="Proteomes" id="UP000005017"/>
    </source>
</evidence>
<keyword evidence="5" id="KW-0547">Nucleotide-binding</keyword>
<dbReference type="GO" id="GO:0005737">
    <property type="term" value="C:cytoplasm"/>
    <property type="evidence" value="ECO:0007669"/>
    <property type="project" value="UniProtKB-SubCell"/>
</dbReference>
<proteinExistence type="inferred from homology"/>
<comment type="caution">
    <text evidence="8">Lacks conserved residue(s) required for the propagation of feature annotation.</text>
</comment>
<dbReference type="AlphaFoldDB" id="D2MLS9"/>
<dbReference type="NCBIfam" id="TIGR02433">
    <property type="entry name" value="lysidine_TilS_C"/>
    <property type="match status" value="1"/>
</dbReference>
<keyword evidence="4 8" id="KW-0819">tRNA processing</keyword>
<dbReference type="InterPro" id="IPR012094">
    <property type="entry name" value="tRNA_Ile_lys_synt"/>
</dbReference>
<dbReference type="InterPro" id="IPR011063">
    <property type="entry name" value="TilS/TtcA_N"/>
</dbReference>
<protein>
    <recommendedName>
        <fullName evidence="8">tRNA(Ile)-lysidine synthase</fullName>
        <ecNumber evidence="8">6.3.4.19</ecNumber>
    </recommendedName>
    <alternativeName>
        <fullName evidence="8">tRNA(Ile)-2-lysyl-cytidine synthase</fullName>
    </alternativeName>
    <alternativeName>
        <fullName evidence="8">tRNA(Ile)-lysidine synthetase</fullName>
    </alternativeName>
</protein>
<keyword evidence="6" id="KW-0067">ATP-binding</keyword>
<dbReference type="EC" id="6.3.4.19" evidence="8"/>
<dbReference type="eggNOG" id="COG0037">
    <property type="taxonomic scope" value="Bacteria"/>
</dbReference>
<dbReference type="InterPro" id="IPR014729">
    <property type="entry name" value="Rossmann-like_a/b/a_fold"/>
</dbReference>
<reference evidence="11" key="1">
    <citation type="submission" date="2009-12" db="EMBL/GenBank/DDBJ databases">
        <title>Sequence of Clostridiales genomosp. BVAB3 str. UPII9-5.</title>
        <authorList>
            <person name="Madupu R."/>
            <person name="Durkin A.S."/>
            <person name="Torralba M."/>
            <person name="Methe B."/>
            <person name="Sutton G.G."/>
            <person name="Strausberg R.L."/>
            <person name="Nelson K.E."/>
        </authorList>
    </citation>
    <scope>NUCLEOTIDE SEQUENCE [LARGE SCALE GENOMIC DNA]</scope>
    <source>
        <strain evidence="11">W1219</strain>
    </source>
</reference>
<dbReference type="InterPro" id="IPR012795">
    <property type="entry name" value="tRNA_Ile_lys_synt_N"/>
</dbReference>
<gene>
    <name evidence="8 10" type="primary">tilS</name>
    <name evidence="10" type="ORF">HMPREF9013_1434</name>
</gene>
<evidence type="ECO:0000256" key="3">
    <source>
        <dbReference type="ARBA" id="ARBA00022598"/>
    </source>
</evidence>
<keyword evidence="3 8" id="KW-0436">Ligase</keyword>
<dbReference type="SMART" id="SM00977">
    <property type="entry name" value="TilS_C"/>
    <property type="match status" value="1"/>
</dbReference>
<evidence type="ECO:0000256" key="2">
    <source>
        <dbReference type="ARBA" id="ARBA00022490"/>
    </source>
</evidence>